<feature type="transmembrane region" description="Helical" evidence="1">
    <location>
        <begin position="57"/>
        <end position="82"/>
    </location>
</feature>
<comment type="caution">
    <text evidence="2">The sequence shown here is derived from an EMBL/GenBank/DDBJ whole genome shotgun (WGS) entry which is preliminary data.</text>
</comment>
<feature type="transmembrane region" description="Helical" evidence="1">
    <location>
        <begin position="115"/>
        <end position="134"/>
    </location>
</feature>
<dbReference type="STRING" id="1121352.GCA_000620925_01112"/>
<keyword evidence="3" id="KW-1185">Reference proteome</keyword>
<keyword evidence="1" id="KW-0472">Membrane</keyword>
<dbReference type="OrthoDB" id="8607024at2"/>
<accession>A0A3P2A611</accession>
<protein>
    <recommendedName>
        <fullName evidence="4">Yip1 domain-containing protein</fullName>
    </recommendedName>
</protein>
<dbReference type="AlphaFoldDB" id="A0A3P2A611"/>
<organism evidence="2 3">
    <name type="scientific">Conchiformibius steedae</name>
    <dbReference type="NCBI Taxonomy" id="153493"/>
    <lineage>
        <taxon>Bacteria</taxon>
        <taxon>Pseudomonadati</taxon>
        <taxon>Pseudomonadota</taxon>
        <taxon>Betaproteobacteria</taxon>
        <taxon>Neisseriales</taxon>
        <taxon>Neisseriaceae</taxon>
        <taxon>Conchiformibius</taxon>
    </lineage>
</organism>
<name>A0A3P2A611_9NEIS</name>
<evidence type="ECO:0000256" key="1">
    <source>
        <dbReference type="SAM" id="Phobius"/>
    </source>
</evidence>
<dbReference type="RefSeq" id="WP_124795382.1">
    <property type="nucleotide sequence ID" value="NZ_RQYC01000012.1"/>
</dbReference>
<dbReference type="EMBL" id="RQYC01000012">
    <property type="protein sequence ID" value="RRD89660.1"/>
    <property type="molecule type" value="Genomic_DNA"/>
</dbReference>
<feature type="transmembrane region" description="Helical" evidence="1">
    <location>
        <begin position="146"/>
        <end position="170"/>
    </location>
</feature>
<reference evidence="2 3" key="1">
    <citation type="submission" date="2018-11" db="EMBL/GenBank/DDBJ databases">
        <title>Genomes From Bacteria Associated with the Canine Oral Cavity: a Test Case for Automated Genome-Based Taxonomic Assignment.</title>
        <authorList>
            <person name="Coil D.A."/>
            <person name="Jospin G."/>
            <person name="Darling A.E."/>
            <person name="Wallis C."/>
            <person name="Davis I.J."/>
            <person name="Harris S."/>
            <person name="Eisen J.A."/>
            <person name="Holcombe L.J."/>
            <person name="O'Flynn C."/>
        </authorList>
    </citation>
    <scope>NUCLEOTIDE SEQUENCE [LARGE SCALE GENOMIC DNA]</scope>
    <source>
        <strain evidence="2 3">COT-280</strain>
    </source>
</reference>
<gene>
    <name evidence="2" type="ORF">EII21_07870</name>
</gene>
<evidence type="ECO:0008006" key="4">
    <source>
        <dbReference type="Google" id="ProtNLM"/>
    </source>
</evidence>
<feature type="transmembrane region" description="Helical" evidence="1">
    <location>
        <begin position="24"/>
        <end position="45"/>
    </location>
</feature>
<keyword evidence="1" id="KW-1133">Transmembrane helix</keyword>
<evidence type="ECO:0000313" key="3">
    <source>
        <dbReference type="Proteomes" id="UP000269923"/>
    </source>
</evidence>
<evidence type="ECO:0000313" key="2">
    <source>
        <dbReference type="EMBL" id="RRD89660.1"/>
    </source>
</evidence>
<keyword evidence="1" id="KW-0812">Transmembrane</keyword>
<sequence length="189" mass="20881">MNISQFFSDAGQVLRLRFREAGEYHYPLPLCLAVLAAVGAVQTPAAVPFFGSGHATLAFIMLLSLLRCVLLARAMSAVLAYFGGTRLPLFGYSVLTEALILPIVLVFYLPQTAPVWVFWLSWIFWVQCIGFYHIGKQGAGKVLLGYLAYFVVAMIAGTLLLSLFIMAGWFDLAVLEENMKIINTPKPKL</sequence>
<dbReference type="Proteomes" id="UP000269923">
    <property type="component" value="Unassembled WGS sequence"/>
</dbReference>
<proteinExistence type="predicted"/>
<feature type="transmembrane region" description="Helical" evidence="1">
    <location>
        <begin position="89"/>
        <end position="109"/>
    </location>
</feature>